<feature type="transmembrane region" description="Helical" evidence="1">
    <location>
        <begin position="21"/>
        <end position="46"/>
    </location>
</feature>
<keyword evidence="1" id="KW-0472">Membrane</keyword>
<keyword evidence="1" id="KW-1133">Transmembrane helix</keyword>
<dbReference type="Proteomes" id="UP000178991">
    <property type="component" value="Unassembled WGS sequence"/>
</dbReference>
<dbReference type="EMBL" id="MHOL01000010">
    <property type="protein sequence ID" value="OGZ62934.1"/>
    <property type="molecule type" value="Genomic_DNA"/>
</dbReference>
<evidence type="ECO:0000313" key="2">
    <source>
        <dbReference type="EMBL" id="OGZ62934.1"/>
    </source>
</evidence>
<evidence type="ECO:0000313" key="3">
    <source>
        <dbReference type="Proteomes" id="UP000178991"/>
    </source>
</evidence>
<evidence type="ECO:0000256" key="1">
    <source>
        <dbReference type="SAM" id="Phobius"/>
    </source>
</evidence>
<keyword evidence="1" id="KW-0812">Transmembrane</keyword>
<organism evidence="2 3">
    <name type="scientific">Candidatus Staskawiczbacteria bacterium RIFCSPHIGHO2_01_FULL_34_27</name>
    <dbReference type="NCBI Taxonomy" id="1802199"/>
    <lineage>
        <taxon>Bacteria</taxon>
        <taxon>Candidatus Staskawicziibacteriota</taxon>
    </lineage>
</organism>
<name>A0A1G2HK91_9BACT</name>
<sequence>MEEEIKKTEKSNIQTRNLRGKVLSIIIASLGLILILLLIIGGAALAGKVWNPLWNPFNRR</sequence>
<proteinExistence type="predicted"/>
<gene>
    <name evidence="2" type="ORF">A2639_01435</name>
</gene>
<comment type="caution">
    <text evidence="2">The sequence shown here is derived from an EMBL/GenBank/DDBJ whole genome shotgun (WGS) entry which is preliminary data.</text>
</comment>
<dbReference type="AlphaFoldDB" id="A0A1G2HK91"/>
<reference evidence="2 3" key="1">
    <citation type="journal article" date="2016" name="Nat. Commun.">
        <title>Thousands of microbial genomes shed light on interconnected biogeochemical processes in an aquifer system.</title>
        <authorList>
            <person name="Anantharaman K."/>
            <person name="Brown C.T."/>
            <person name="Hug L.A."/>
            <person name="Sharon I."/>
            <person name="Castelle C.J."/>
            <person name="Probst A.J."/>
            <person name="Thomas B.C."/>
            <person name="Singh A."/>
            <person name="Wilkins M.J."/>
            <person name="Karaoz U."/>
            <person name="Brodie E.L."/>
            <person name="Williams K.H."/>
            <person name="Hubbard S.S."/>
            <person name="Banfield J.F."/>
        </authorList>
    </citation>
    <scope>NUCLEOTIDE SEQUENCE [LARGE SCALE GENOMIC DNA]</scope>
</reference>
<accession>A0A1G2HK91</accession>
<protein>
    <submittedName>
        <fullName evidence="2">Uncharacterized protein</fullName>
    </submittedName>
</protein>